<gene>
    <name evidence="1" type="ORF">PG994_003912</name>
</gene>
<reference evidence="1 2" key="1">
    <citation type="submission" date="2023-01" db="EMBL/GenBank/DDBJ databases">
        <title>Analysis of 21 Apiospora genomes using comparative genomics revels a genus with tremendous synthesis potential of carbohydrate active enzymes and secondary metabolites.</title>
        <authorList>
            <person name="Sorensen T."/>
        </authorList>
    </citation>
    <scope>NUCLEOTIDE SEQUENCE [LARGE SCALE GENOMIC DNA]</scope>
    <source>
        <strain evidence="1 2">CBS 135458</strain>
    </source>
</reference>
<protein>
    <submittedName>
        <fullName evidence="1">Uncharacterized protein</fullName>
    </submittedName>
</protein>
<dbReference type="Proteomes" id="UP001480595">
    <property type="component" value="Unassembled WGS sequence"/>
</dbReference>
<dbReference type="GeneID" id="92088384"/>
<accession>A0ABR1W2F4</accession>
<keyword evidence="2" id="KW-1185">Reference proteome</keyword>
<name>A0ABR1W2F4_9PEZI</name>
<evidence type="ECO:0000313" key="1">
    <source>
        <dbReference type="EMBL" id="KAK8076640.1"/>
    </source>
</evidence>
<organism evidence="1 2">
    <name type="scientific">Apiospora phragmitis</name>
    <dbReference type="NCBI Taxonomy" id="2905665"/>
    <lineage>
        <taxon>Eukaryota</taxon>
        <taxon>Fungi</taxon>
        <taxon>Dikarya</taxon>
        <taxon>Ascomycota</taxon>
        <taxon>Pezizomycotina</taxon>
        <taxon>Sordariomycetes</taxon>
        <taxon>Xylariomycetidae</taxon>
        <taxon>Amphisphaeriales</taxon>
        <taxon>Apiosporaceae</taxon>
        <taxon>Apiospora</taxon>
    </lineage>
</organism>
<dbReference type="EMBL" id="JAQQWL010000004">
    <property type="protein sequence ID" value="KAK8076640.1"/>
    <property type="molecule type" value="Genomic_DNA"/>
</dbReference>
<dbReference type="RefSeq" id="XP_066719599.1">
    <property type="nucleotide sequence ID" value="XM_066855321.1"/>
</dbReference>
<evidence type="ECO:0000313" key="2">
    <source>
        <dbReference type="Proteomes" id="UP001480595"/>
    </source>
</evidence>
<sequence length="146" mass="16155">MHIVQGCIPLIGRGRVHVLDERPARHREASVLVLNQGTDSRKFDRRCCIPSDRPVKLYGLTGPVLVDEASNCTVYIRLVQRPLPRFGLFVIPLPGKVVLVHTHVSELDPDDSDGLMNNAMAYPLLWGKPAPPTALQLFPADADWSA</sequence>
<comment type="caution">
    <text evidence="1">The sequence shown here is derived from an EMBL/GenBank/DDBJ whole genome shotgun (WGS) entry which is preliminary data.</text>
</comment>
<proteinExistence type="predicted"/>